<accession>A0ABR8EW09</accession>
<comment type="caution">
    <text evidence="1">The sequence shown here is derived from an EMBL/GenBank/DDBJ whole genome shotgun (WGS) entry which is preliminary data.</text>
</comment>
<sequence>MMDNAAKKQFIRTFVLFGVKVGERSLYLLSQQKSLKLTLQAATLSK</sequence>
<gene>
    <name evidence="1" type="ORF">H6G95_09415</name>
</gene>
<proteinExistence type="predicted"/>
<keyword evidence="2" id="KW-1185">Reference proteome</keyword>
<name>A0ABR8EW09_NOSLI</name>
<reference evidence="1 2" key="1">
    <citation type="journal article" date="2020" name="ISME J.">
        <title>Comparative genomics reveals insights into cyanobacterial evolution and habitat adaptation.</title>
        <authorList>
            <person name="Chen M.Y."/>
            <person name="Teng W.K."/>
            <person name="Zhao L."/>
            <person name="Hu C.X."/>
            <person name="Zhou Y.K."/>
            <person name="Han B.P."/>
            <person name="Song L.R."/>
            <person name="Shu W.S."/>
        </authorList>
    </citation>
    <scope>NUCLEOTIDE SEQUENCE [LARGE SCALE GENOMIC DNA]</scope>
    <source>
        <strain evidence="1 2">FACHB-391</strain>
    </source>
</reference>
<dbReference type="EMBL" id="JACJTE010000007">
    <property type="protein sequence ID" value="MBD2560831.1"/>
    <property type="molecule type" value="Genomic_DNA"/>
</dbReference>
<organism evidence="1 2">
    <name type="scientific">Nostoc linckia FACHB-391</name>
    <dbReference type="NCBI Taxonomy" id="2692906"/>
    <lineage>
        <taxon>Bacteria</taxon>
        <taxon>Bacillati</taxon>
        <taxon>Cyanobacteriota</taxon>
        <taxon>Cyanophyceae</taxon>
        <taxon>Nostocales</taxon>
        <taxon>Nostocaceae</taxon>
        <taxon>Nostoc</taxon>
    </lineage>
</organism>
<dbReference type="RefSeq" id="WP_190889713.1">
    <property type="nucleotide sequence ID" value="NZ_JACJTE010000007.1"/>
</dbReference>
<protein>
    <submittedName>
        <fullName evidence="1">Uncharacterized protein</fullName>
    </submittedName>
</protein>
<evidence type="ECO:0000313" key="2">
    <source>
        <dbReference type="Proteomes" id="UP000604661"/>
    </source>
</evidence>
<evidence type="ECO:0000313" key="1">
    <source>
        <dbReference type="EMBL" id="MBD2560831.1"/>
    </source>
</evidence>
<dbReference type="Proteomes" id="UP000604661">
    <property type="component" value="Unassembled WGS sequence"/>
</dbReference>